<sequence>MRKVKVIVVNDSALPVDMLVGRTWTEEDHIAYLRMGDELRIGYRDDLPFCDIDLAQMKPSKEQLRVKETMVLPKRTVCWVTVETEQGTPLSSTTAEPETKSEPPSTARSYPVFPKLNTPSRVGEAIVFKVLELDAKYKEGKVRHNSDTASTTGLTWEKASRYLSKRACGFLPSGTRRHLSGRLRRLRPNEKENKSTPQREDLWVTTKSLKRLLSGRLRVPRPCVDSNESTPRREDLEVRTSTTRHGDKAKGKVRVERQVETTRVARLRR</sequence>
<comment type="caution">
    <text evidence="1">The sequence shown here is derived from an EMBL/GenBank/DDBJ whole genome shotgun (WGS) entry which is preliminary data.</text>
</comment>
<dbReference type="EMBL" id="JABSTQ010010261">
    <property type="protein sequence ID" value="KAG0422200.1"/>
    <property type="molecule type" value="Genomic_DNA"/>
</dbReference>
<gene>
    <name evidence="1" type="ORF">HPB47_001942</name>
</gene>
<reference evidence="1 2" key="1">
    <citation type="journal article" date="2020" name="Cell">
        <title>Large-Scale Comparative Analyses of Tick Genomes Elucidate Their Genetic Diversity and Vector Capacities.</title>
        <authorList>
            <consortium name="Tick Genome and Microbiome Consortium (TIGMIC)"/>
            <person name="Jia N."/>
            <person name="Wang J."/>
            <person name="Shi W."/>
            <person name="Du L."/>
            <person name="Sun Y."/>
            <person name="Zhan W."/>
            <person name="Jiang J.F."/>
            <person name="Wang Q."/>
            <person name="Zhang B."/>
            <person name="Ji P."/>
            <person name="Bell-Sakyi L."/>
            <person name="Cui X.M."/>
            <person name="Yuan T.T."/>
            <person name="Jiang B.G."/>
            <person name="Yang W.F."/>
            <person name="Lam T.T."/>
            <person name="Chang Q.C."/>
            <person name="Ding S.J."/>
            <person name="Wang X.J."/>
            <person name="Zhu J.G."/>
            <person name="Ruan X.D."/>
            <person name="Zhao L."/>
            <person name="Wei J.T."/>
            <person name="Ye R.Z."/>
            <person name="Que T.C."/>
            <person name="Du C.H."/>
            <person name="Zhou Y.H."/>
            <person name="Cheng J.X."/>
            <person name="Dai P.F."/>
            <person name="Guo W.B."/>
            <person name="Han X.H."/>
            <person name="Huang E.J."/>
            <person name="Li L.F."/>
            <person name="Wei W."/>
            <person name="Gao Y.C."/>
            <person name="Liu J.Z."/>
            <person name="Shao H.Z."/>
            <person name="Wang X."/>
            <person name="Wang C.C."/>
            <person name="Yang T.C."/>
            <person name="Huo Q.B."/>
            <person name="Li W."/>
            <person name="Chen H.Y."/>
            <person name="Chen S.E."/>
            <person name="Zhou L.G."/>
            <person name="Ni X.B."/>
            <person name="Tian J.H."/>
            <person name="Sheng Y."/>
            <person name="Liu T."/>
            <person name="Pan Y.S."/>
            <person name="Xia L.Y."/>
            <person name="Li J."/>
            <person name="Zhao F."/>
            <person name="Cao W.C."/>
        </authorList>
    </citation>
    <scope>NUCLEOTIDE SEQUENCE [LARGE SCALE GENOMIC DNA]</scope>
    <source>
        <strain evidence="1">Iper-2018</strain>
    </source>
</reference>
<evidence type="ECO:0000313" key="2">
    <source>
        <dbReference type="Proteomes" id="UP000805193"/>
    </source>
</evidence>
<organism evidence="1 2">
    <name type="scientific">Ixodes persulcatus</name>
    <name type="common">Taiga tick</name>
    <dbReference type="NCBI Taxonomy" id="34615"/>
    <lineage>
        <taxon>Eukaryota</taxon>
        <taxon>Metazoa</taxon>
        <taxon>Ecdysozoa</taxon>
        <taxon>Arthropoda</taxon>
        <taxon>Chelicerata</taxon>
        <taxon>Arachnida</taxon>
        <taxon>Acari</taxon>
        <taxon>Parasitiformes</taxon>
        <taxon>Ixodida</taxon>
        <taxon>Ixodoidea</taxon>
        <taxon>Ixodidae</taxon>
        <taxon>Ixodinae</taxon>
        <taxon>Ixodes</taxon>
    </lineage>
</organism>
<accession>A0AC60PP50</accession>
<proteinExistence type="predicted"/>
<keyword evidence="2" id="KW-1185">Reference proteome</keyword>
<protein>
    <submittedName>
        <fullName evidence="1">Uncharacterized protein</fullName>
    </submittedName>
</protein>
<evidence type="ECO:0000313" key="1">
    <source>
        <dbReference type="EMBL" id="KAG0422200.1"/>
    </source>
</evidence>
<dbReference type="Proteomes" id="UP000805193">
    <property type="component" value="Unassembled WGS sequence"/>
</dbReference>
<name>A0AC60PP50_IXOPE</name>